<keyword evidence="4" id="KW-0249">Electron transport</keyword>
<dbReference type="RefSeq" id="WP_025773704.1">
    <property type="nucleotide sequence ID" value="NZ_DF238840.1"/>
</dbReference>
<dbReference type="Proteomes" id="UP000063718">
    <property type="component" value="Unassembled WGS sequence"/>
</dbReference>
<evidence type="ECO:0000256" key="5">
    <source>
        <dbReference type="ARBA" id="ARBA00023004"/>
    </source>
</evidence>
<evidence type="ECO:0000256" key="1">
    <source>
        <dbReference type="ARBA" id="ARBA00022448"/>
    </source>
</evidence>
<keyword evidence="6" id="KW-0411">Iron-sulfur</keyword>
<keyword evidence="5" id="KW-0408">Iron</keyword>
<protein>
    <submittedName>
        <fullName evidence="8">Fe-S-cluster-containing hydrogenase components 2</fullName>
    </submittedName>
</protein>
<dbReference type="GO" id="GO:0051539">
    <property type="term" value="F:4 iron, 4 sulfur cluster binding"/>
    <property type="evidence" value="ECO:0007669"/>
    <property type="project" value="UniProtKB-KW"/>
</dbReference>
<dbReference type="NCBIfam" id="TIGR04076">
    <property type="entry name" value="TIGR04076 family protein"/>
    <property type="match status" value="1"/>
</dbReference>
<dbReference type="PROSITE" id="PS51379">
    <property type="entry name" value="4FE4S_FER_2"/>
    <property type="match status" value="3"/>
</dbReference>
<feature type="domain" description="4Fe-4S ferredoxin-type" evidence="7">
    <location>
        <begin position="154"/>
        <end position="187"/>
    </location>
</feature>
<evidence type="ECO:0000256" key="2">
    <source>
        <dbReference type="ARBA" id="ARBA00022485"/>
    </source>
</evidence>
<dbReference type="PANTHER" id="PTHR42859:SF10">
    <property type="entry name" value="DIMETHYLSULFOXIDE REDUCTASE CHAIN B"/>
    <property type="match status" value="1"/>
</dbReference>
<dbReference type="PANTHER" id="PTHR42859">
    <property type="entry name" value="OXIDOREDUCTASE"/>
    <property type="match status" value="1"/>
</dbReference>
<sequence>MYDLRVVVEEIRGFCDLPMHPGDYFEVRGGRIYIPAGKYMCLWALQSLMPMLPVKQRQINETNDWIPHTHRIVCPDPNGLVIFRIDRLDPGQGDSQGKEGRLETPAGDSAAPIPPRLLVNEKICSGCRACELACSLYHEDAFAPELARLWVEKDEPEGLDRPHVCRQCGNAACVKACPEGALSRDARTRAVILDRARCTGCGSCARACPFQALRLHPRESYPLTCDLCGGDPRCVQRCATGALRFGRAGDR</sequence>
<organism evidence="8">
    <name type="scientific">Moorella thermoacetica Y72</name>
    <dbReference type="NCBI Taxonomy" id="1325331"/>
    <lineage>
        <taxon>Bacteria</taxon>
        <taxon>Bacillati</taxon>
        <taxon>Bacillota</taxon>
        <taxon>Clostridia</taxon>
        <taxon>Neomoorellales</taxon>
        <taxon>Neomoorellaceae</taxon>
        <taxon>Neomoorella</taxon>
    </lineage>
</organism>
<dbReference type="AlphaFoldDB" id="A0A0S6UET5"/>
<dbReference type="InterPro" id="IPR017900">
    <property type="entry name" value="4Fe4S_Fe_S_CS"/>
</dbReference>
<evidence type="ECO:0000256" key="3">
    <source>
        <dbReference type="ARBA" id="ARBA00022723"/>
    </source>
</evidence>
<dbReference type="InterPro" id="IPR017896">
    <property type="entry name" value="4Fe4S_Fe-S-bd"/>
</dbReference>
<dbReference type="InterPro" id="IPR023811">
    <property type="entry name" value="CHP04076"/>
</dbReference>
<dbReference type="EMBL" id="DF238840">
    <property type="protein sequence ID" value="GAF25926.1"/>
    <property type="molecule type" value="Genomic_DNA"/>
</dbReference>
<dbReference type="Pfam" id="PF13247">
    <property type="entry name" value="Fer4_11"/>
    <property type="match status" value="1"/>
</dbReference>
<evidence type="ECO:0000313" key="8">
    <source>
        <dbReference type="EMBL" id="GAF25926.1"/>
    </source>
</evidence>
<feature type="domain" description="4Fe-4S ferredoxin-type" evidence="7">
    <location>
        <begin position="189"/>
        <end position="218"/>
    </location>
</feature>
<evidence type="ECO:0000256" key="6">
    <source>
        <dbReference type="ARBA" id="ARBA00023014"/>
    </source>
</evidence>
<name>A0A0S6UET5_NEOTH</name>
<feature type="domain" description="4Fe-4S ferredoxin-type" evidence="7">
    <location>
        <begin position="115"/>
        <end position="145"/>
    </location>
</feature>
<keyword evidence="2" id="KW-0004">4Fe-4S</keyword>
<keyword evidence="1" id="KW-0813">Transport</keyword>
<dbReference type="InterPro" id="IPR050294">
    <property type="entry name" value="RnfB_subfamily"/>
</dbReference>
<evidence type="ECO:0000259" key="7">
    <source>
        <dbReference type="PROSITE" id="PS51379"/>
    </source>
</evidence>
<dbReference type="GO" id="GO:0046872">
    <property type="term" value="F:metal ion binding"/>
    <property type="evidence" value="ECO:0007669"/>
    <property type="project" value="UniProtKB-KW"/>
</dbReference>
<dbReference type="Pfam" id="PF12800">
    <property type="entry name" value="Fer4_4"/>
    <property type="match status" value="1"/>
</dbReference>
<keyword evidence="3" id="KW-0479">Metal-binding</keyword>
<dbReference type="PROSITE" id="PS00198">
    <property type="entry name" value="4FE4S_FER_1"/>
    <property type="match status" value="1"/>
</dbReference>
<proteinExistence type="predicted"/>
<reference evidence="8" key="1">
    <citation type="journal article" date="2014" name="Gene">
        <title>Genome-guided analysis of transformation efficiency and carbon dioxide assimilation by Moorella thermoacetica Y72.</title>
        <authorList>
            <person name="Tsukahara K."/>
            <person name="Kita A."/>
            <person name="Nakashimada Y."/>
            <person name="Hoshino T."/>
            <person name="Murakami K."/>
        </authorList>
    </citation>
    <scope>NUCLEOTIDE SEQUENCE [LARGE SCALE GENOMIC DNA]</scope>
    <source>
        <strain evidence="8">Y72</strain>
    </source>
</reference>
<dbReference type="SUPFAM" id="SSF54862">
    <property type="entry name" value="4Fe-4S ferredoxins"/>
    <property type="match status" value="1"/>
</dbReference>
<dbReference type="Gene3D" id="3.30.70.20">
    <property type="match status" value="2"/>
</dbReference>
<evidence type="ECO:0000256" key="4">
    <source>
        <dbReference type="ARBA" id="ARBA00022982"/>
    </source>
</evidence>
<accession>A0A0S6UET5</accession>
<gene>
    <name evidence="8" type="ORF">MTY_1263</name>
</gene>
<dbReference type="CDD" id="cd10550">
    <property type="entry name" value="DMSOR_beta_like"/>
    <property type="match status" value="1"/>
</dbReference>